<dbReference type="RefSeq" id="WP_171328368.1">
    <property type="nucleotide sequence ID" value="NZ_WVRA01000001.1"/>
</dbReference>
<proteinExistence type="predicted"/>
<dbReference type="AlphaFoldDB" id="A0AA90YXZ3"/>
<accession>A0AA90YXZ3</accession>
<evidence type="ECO:0000256" key="1">
    <source>
        <dbReference type="SAM" id="Coils"/>
    </source>
</evidence>
<protein>
    <submittedName>
        <fullName evidence="3">DUF4145 domain-containing protein</fullName>
    </submittedName>
</protein>
<keyword evidence="1" id="KW-0175">Coiled coil</keyword>
<gene>
    <name evidence="3" type="ORF">GS634_03090</name>
</gene>
<comment type="caution">
    <text evidence="3">The sequence shown here is derived from an EMBL/GenBank/DDBJ whole genome shotgun (WGS) entry which is preliminary data.</text>
</comment>
<feature type="domain" description="DUF4145" evidence="2">
    <location>
        <begin position="134"/>
        <end position="220"/>
    </location>
</feature>
<dbReference type="Pfam" id="PF13643">
    <property type="entry name" value="DUF4145"/>
    <property type="match status" value="1"/>
</dbReference>
<dbReference type="Proteomes" id="UP000597886">
    <property type="component" value="Unassembled WGS sequence"/>
</dbReference>
<sequence>MPSLAQEFSKTFTDSPKKRFGCPTCGQGLLVPDQSTFVRIEPTFSKKEHGHEAWDIDWIRLRFMYRSVCNNDDCAEIAFVSGKGSVEREPGPFGEIDYYEYFEIETFFPAPDLIPIPEKAPYDVEKRLKKCFALYWVDTSAAANALRASLEALMDAMNVPISKENEKGKVVPMYLHQRIEHWSETHKDYGELCLALKEVGNLGSHGETVEKTHFFDALKIYSHVLQQLFENNDAKMKELAEKIRKEIKQKKRRG</sequence>
<dbReference type="EMBL" id="WVRA01000001">
    <property type="protein sequence ID" value="NOE17104.1"/>
    <property type="molecule type" value="Genomic_DNA"/>
</dbReference>
<organism evidence="3 4">
    <name type="scientific">Ruegeria atlantica</name>
    <dbReference type="NCBI Taxonomy" id="81569"/>
    <lineage>
        <taxon>Bacteria</taxon>
        <taxon>Pseudomonadati</taxon>
        <taxon>Pseudomonadota</taxon>
        <taxon>Alphaproteobacteria</taxon>
        <taxon>Rhodobacterales</taxon>
        <taxon>Roseobacteraceae</taxon>
        <taxon>Ruegeria</taxon>
    </lineage>
</organism>
<evidence type="ECO:0000313" key="4">
    <source>
        <dbReference type="Proteomes" id="UP000597886"/>
    </source>
</evidence>
<evidence type="ECO:0000259" key="2">
    <source>
        <dbReference type="Pfam" id="PF13643"/>
    </source>
</evidence>
<evidence type="ECO:0000313" key="3">
    <source>
        <dbReference type="EMBL" id="NOE17104.1"/>
    </source>
</evidence>
<name>A0AA90YXZ3_9RHOB</name>
<dbReference type="InterPro" id="IPR025285">
    <property type="entry name" value="DUF4145"/>
</dbReference>
<reference evidence="3" key="1">
    <citation type="submission" date="2019-12" db="EMBL/GenBank/DDBJ databases">
        <title>Ruegeria JWLKs population differentiation of coral mucus and skeleton niches.</title>
        <authorList>
            <person name="Luo D."/>
        </authorList>
    </citation>
    <scope>NUCLEOTIDE SEQUENCE</scope>
    <source>
        <strain evidence="3">HKCCD6181</strain>
    </source>
</reference>
<feature type="coiled-coil region" evidence="1">
    <location>
        <begin position="225"/>
        <end position="253"/>
    </location>
</feature>